<accession>E2NMG3</accession>
<name>E2NMG3_9BACE</name>
<gene>
    <name evidence="2" type="ORF">BACCELL_05508</name>
</gene>
<organism evidence="2 3">
    <name type="scientific">Bacteroides cellulosilyticus DSM 14838</name>
    <dbReference type="NCBI Taxonomy" id="537012"/>
    <lineage>
        <taxon>Bacteria</taxon>
        <taxon>Pseudomonadati</taxon>
        <taxon>Bacteroidota</taxon>
        <taxon>Bacteroidia</taxon>
        <taxon>Bacteroidales</taxon>
        <taxon>Bacteroidaceae</taxon>
        <taxon>Bacteroides</taxon>
    </lineage>
</organism>
<reference evidence="2 3" key="2">
    <citation type="submission" date="2009-01" db="EMBL/GenBank/DDBJ databases">
        <title>Draft genome sequence of Bacteroides cellulosilyticus (DSM 14838).</title>
        <authorList>
            <person name="Sudarsanam P."/>
            <person name="Ley R."/>
            <person name="Guruge J."/>
            <person name="Turnbaugh P.J."/>
            <person name="Mahowald M."/>
            <person name="Liep D."/>
            <person name="Gordon J."/>
        </authorList>
    </citation>
    <scope>NUCLEOTIDE SEQUENCE [LARGE SCALE GENOMIC DNA]</scope>
    <source>
        <strain evidence="2 3">DSM 14838</strain>
    </source>
</reference>
<dbReference type="Pfam" id="PF16352">
    <property type="entry name" value="DUF4980"/>
    <property type="match status" value="1"/>
</dbReference>
<evidence type="ECO:0000313" key="3">
    <source>
        <dbReference type="Proteomes" id="UP000003711"/>
    </source>
</evidence>
<dbReference type="AlphaFoldDB" id="E2NMG3"/>
<feature type="non-terminal residue" evidence="2">
    <location>
        <position position="135"/>
    </location>
</feature>
<dbReference type="RefSeq" id="WP_007214840.1">
    <property type="nucleotide sequence ID" value="NZ_EQ973495.1"/>
</dbReference>
<sequence length="135" mass="15428">MNLKNNLLTVRWTLTFIIGTIWSVFSCQAINPPFVIKHLGDGQSIVQIENQKKFLLLPVEEAAPEAKLYMIADNDVVRNMNVRLAINKVDYFVPVDLSGFDNKSLSFNFQLIPDTAICWDEMKLSNEFDTSNRES</sequence>
<reference evidence="2 3" key="1">
    <citation type="submission" date="2008-12" db="EMBL/GenBank/DDBJ databases">
        <authorList>
            <person name="Fulton L."/>
            <person name="Clifton S."/>
            <person name="Fulton B."/>
            <person name="Xu J."/>
            <person name="Minx P."/>
            <person name="Pepin K.H."/>
            <person name="Johnson M."/>
            <person name="Bhonagiri V."/>
            <person name="Nash W.E."/>
            <person name="Mardis E.R."/>
            <person name="Wilson R.K."/>
        </authorList>
    </citation>
    <scope>NUCLEOTIDE SEQUENCE [LARGE SCALE GENOMIC DNA]</scope>
    <source>
        <strain evidence="2 3">DSM 14838</strain>
    </source>
</reference>
<dbReference type="PROSITE" id="PS51257">
    <property type="entry name" value="PROKAR_LIPOPROTEIN"/>
    <property type="match status" value="1"/>
</dbReference>
<evidence type="ECO:0000313" key="2">
    <source>
        <dbReference type="EMBL" id="EEF86881.1"/>
    </source>
</evidence>
<proteinExistence type="predicted"/>
<dbReference type="Proteomes" id="UP000003711">
    <property type="component" value="Unassembled WGS sequence"/>
</dbReference>
<feature type="domain" description="DUF4980" evidence="1">
    <location>
        <begin position="40"/>
        <end position="134"/>
    </location>
</feature>
<protein>
    <recommendedName>
        <fullName evidence="1">DUF4980 domain-containing protein</fullName>
    </recommendedName>
</protein>
<dbReference type="EMBL" id="ACCH01000454">
    <property type="protein sequence ID" value="EEF86881.1"/>
    <property type="molecule type" value="Genomic_DNA"/>
</dbReference>
<comment type="caution">
    <text evidence="2">The sequence shown here is derived from an EMBL/GenBank/DDBJ whole genome shotgun (WGS) entry which is preliminary data.</text>
</comment>
<dbReference type="InterPro" id="IPR032313">
    <property type="entry name" value="DUF4980"/>
</dbReference>
<dbReference type="HOGENOM" id="CLU_1890035_0_0_10"/>
<evidence type="ECO:0000259" key="1">
    <source>
        <dbReference type="Pfam" id="PF16352"/>
    </source>
</evidence>